<name>Q8CAM8_MOUSE</name>
<proteinExistence type="evidence at transcript level"/>
<dbReference type="EMBL" id="AK038433">
    <property type="protein sequence ID" value="BAC29996.1"/>
    <property type="molecule type" value="mRNA"/>
</dbReference>
<reference evidence="2" key="7">
    <citation type="journal article" date="2005" name="Science">
        <title>The Transcriptional Landscape of the Mammalian Genome.</title>
        <authorList>
            <consortium name="The FANTOM Consortium"/>
            <consortium name="Riken Genome Exploration Research Group and Genome Science Group (Genome Network Project Core Group)"/>
        </authorList>
    </citation>
    <scope>NUCLEOTIDE SEQUENCE</scope>
    <source>
        <strain evidence="2">C57BL/6J</strain>
        <tissue evidence="2">Hypothalamus</tissue>
    </source>
</reference>
<feature type="region of interest" description="Disordered" evidence="1">
    <location>
        <begin position="92"/>
        <end position="162"/>
    </location>
</feature>
<evidence type="ECO:0000256" key="1">
    <source>
        <dbReference type="SAM" id="MobiDB-lite"/>
    </source>
</evidence>
<reference evidence="2" key="4">
    <citation type="journal article" date="2001" name="Nature">
        <title>Functional annotation of a full-length mouse cDNA collection.</title>
        <authorList>
            <consortium name="The RIKEN Genome Exploration Research Group Phase II Team and the FANTOM Consortium"/>
        </authorList>
    </citation>
    <scope>NUCLEOTIDE SEQUENCE</scope>
    <source>
        <strain evidence="2">C57BL/6J</strain>
        <tissue evidence="2">Hypothalamus</tissue>
    </source>
</reference>
<protein>
    <submittedName>
        <fullName evidence="2">Uncharacterized protein</fullName>
    </submittedName>
</protein>
<accession>Q8CAM8</accession>
<dbReference type="AlphaFoldDB" id="Q8CAM8"/>
<reference evidence="2" key="3">
    <citation type="journal article" date="2000" name="Genome Res.">
        <title>RIKEN integrated sequence analysis (RISA) system--384-format sequencing pipeline with 384 multicapillary sequencer.</title>
        <authorList>
            <person name="Shibata K."/>
            <person name="Itoh M."/>
            <person name="Aizawa K."/>
            <person name="Nagaoka S."/>
            <person name="Sasaki N."/>
            <person name="Carninci P."/>
            <person name="Konno H."/>
            <person name="Akiyama J."/>
            <person name="Nishi K."/>
            <person name="Kitsunai T."/>
            <person name="Tashiro H."/>
            <person name="Itoh M."/>
            <person name="Sumi N."/>
            <person name="Ishii Y."/>
            <person name="Nakamura S."/>
            <person name="Hazama M."/>
            <person name="Nishine T."/>
            <person name="Harada A."/>
            <person name="Yamamoto R."/>
            <person name="Matsumoto H."/>
            <person name="Sakaguchi S."/>
            <person name="Ikegami T."/>
            <person name="Kashiwagi K."/>
            <person name="Fujiwake S."/>
            <person name="Inoue K."/>
            <person name="Togawa Y."/>
            <person name="Izawa M."/>
            <person name="Ohara E."/>
            <person name="Watahiki M."/>
            <person name="Yoneda Y."/>
            <person name="Ishikawa T."/>
            <person name="Ozawa K."/>
            <person name="Tanaka T."/>
            <person name="Matsuura S."/>
            <person name="Kawai J."/>
            <person name="Okazaki Y."/>
            <person name="Muramatsu M."/>
            <person name="Inoue Y."/>
            <person name="Kira A."/>
            <person name="Hayashizaki Y."/>
        </authorList>
    </citation>
    <scope>NUCLEOTIDE SEQUENCE</scope>
    <source>
        <strain evidence="2">C57BL/6J</strain>
        <tissue evidence="2">Hypothalamus</tissue>
    </source>
</reference>
<reference evidence="2" key="2">
    <citation type="journal article" date="2000" name="Genome Res.">
        <title>Normalization and subtraction of cap-trapper-selected cDNAs to prepare full-length cDNA libraries for rapid discovery of new genes.</title>
        <authorList>
            <person name="Carninci P."/>
            <person name="Shibata Y."/>
            <person name="Hayatsu N."/>
            <person name="Sugahara Y."/>
            <person name="Shibata K."/>
            <person name="Itoh M."/>
            <person name="Konno H."/>
            <person name="Okazaki Y."/>
            <person name="Muramatsu M."/>
            <person name="Hayashizaki Y."/>
        </authorList>
    </citation>
    <scope>NUCLEOTIDE SEQUENCE</scope>
    <source>
        <strain evidence="2">C57BL/6J</strain>
        <tissue evidence="2">Hypothalamus</tissue>
    </source>
</reference>
<reference evidence="2" key="6">
    <citation type="journal article" date="2002" name="Nature">
        <title>Analysis of the mouse transcriptome based on functional annotation of 60,770 full-length cDNAs.</title>
        <authorList>
            <consortium name="The FANTOM Consortium and the RIKEN Genome Exploration Research Group Phase I and II Team"/>
        </authorList>
    </citation>
    <scope>NUCLEOTIDE SEQUENCE</scope>
    <source>
        <strain evidence="2">C57BL/6J</strain>
        <tissue evidence="2">Hypothalamus</tissue>
    </source>
</reference>
<evidence type="ECO:0000313" key="2">
    <source>
        <dbReference type="EMBL" id="BAC29996.1"/>
    </source>
</evidence>
<reference evidence="2" key="8">
    <citation type="journal article" date="2005" name="Science">
        <title>Antisense Transcription in the Mammalian Transcriptome.</title>
        <authorList>
            <consortium name="RIKEN Genome Exploration Research Group and Genome Science Group (Genome Network Project Core Group) and the FANTOM Consortium"/>
        </authorList>
    </citation>
    <scope>NUCLEOTIDE SEQUENCE</scope>
    <source>
        <strain evidence="2">C57BL/6J</strain>
        <tissue evidence="2">Hypothalamus</tissue>
    </source>
</reference>
<reference evidence="2" key="1">
    <citation type="journal article" date="1999" name="Methods Enzymol.">
        <title>High-efficiency full-length cDNA cloning.</title>
        <authorList>
            <person name="Carninci P."/>
            <person name="Hayashizaki Y."/>
        </authorList>
    </citation>
    <scope>NUCLEOTIDE SEQUENCE</scope>
    <source>
        <strain evidence="2">C57BL/6J</strain>
        <tissue evidence="2">Hypothalamus</tissue>
    </source>
</reference>
<feature type="non-terminal residue" evidence="2">
    <location>
        <position position="1"/>
    </location>
</feature>
<feature type="compositionally biased region" description="Gly residues" evidence="1">
    <location>
        <begin position="92"/>
        <end position="101"/>
    </location>
</feature>
<sequence length="162" mass="16957">ERRRALRRRAVESRVLLARTGLWLLTRRRALGAGVPGGFPTPAAISLRARTPAWPDLGLHGGAAAVTLAPRTACYAVPPGCEGAARARGRGGLGTGAGMPGAGSQHRTPRGLGPRVPRIGVRRSLGDPRPGPQGHGPWRPAGSGRRRRVAELLSTGTVRQTQ</sequence>
<reference evidence="2" key="5">
    <citation type="submission" date="2001-07" db="EMBL/GenBank/DDBJ databases">
        <authorList>
            <person name="Adachi J."/>
            <person name="Aizawa K."/>
            <person name="Akimura T."/>
            <person name="Arakawa T."/>
            <person name="Bono H."/>
            <person name="Carninci P."/>
            <person name="Fukuda S."/>
            <person name="Furuno M."/>
            <person name="Hanagaki T."/>
            <person name="Hara A."/>
            <person name="Hashizume W."/>
            <person name="Hayashida K."/>
            <person name="Hayatsu N."/>
            <person name="Hiramoto K."/>
            <person name="Hiraoka T."/>
            <person name="Hirozane T."/>
            <person name="Hori F."/>
            <person name="Imotani K."/>
            <person name="Ishii Y."/>
            <person name="Itoh M."/>
            <person name="Kagawa I."/>
            <person name="Kasukawa T."/>
            <person name="Katoh H."/>
            <person name="Kawai J."/>
            <person name="Kojima Y."/>
            <person name="Kondo S."/>
            <person name="Konno H."/>
            <person name="Kouda M."/>
            <person name="Koya S."/>
            <person name="Kurihara C."/>
            <person name="Matsuyama T."/>
            <person name="Miyazaki A."/>
            <person name="Murata M."/>
            <person name="Nakamura M."/>
            <person name="Nishi K."/>
            <person name="Nomura K."/>
            <person name="Numazaki R."/>
            <person name="Ohno M."/>
            <person name="Ohsato N."/>
            <person name="Okazaki Y."/>
            <person name="Saito R."/>
            <person name="Saitoh H."/>
            <person name="Sakai C."/>
            <person name="Sakai K."/>
            <person name="Sakazume N."/>
            <person name="Sano H."/>
            <person name="Sasaki D."/>
            <person name="Shibata K."/>
            <person name="Shinagawa A."/>
            <person name="Shiraki T."/>
            <person name="Sogabe Y."/>
            <person name="Tagami M."/>
            <person name="Tagawa A."/>
            <person name="Takahashi F."/>
            <person name="Takaku-Akahira S."/>
            <person name="Takeda Y."/>
            <person name="Tanaka T."/>
            <person name="Tomaru A."/>
            <person name="Toya T."/>
            <person name="Yasunishi A."/>
            <person name="Muramatsu M."/>
            <person name="Hayashizaki Y."/>
        </authorList>
    </citation>
    <scope>NUCLEOTIDE SEQUENCE</scope>
    <source>
        <strain evidence="2">C57BL/6J</strain>
        <tissue evidence="2">Hypothalamus</tissue>
    </source>
</reference>
<organism evidence="2">
    <name type="scientific">Mus musculus</name>
    <name type="common">Mouse</name>
    <dbReference type="NCBI Taxonomy" id="10090"/>
    <lineage>
        <taxon>Eukaryota</taxon>
        <taxon>Metazoa</taxon>
        <taxon>Chordata</taxon>
        <taxon>Craniata</taxon>
        <taxon>Vertebrata</taxon>
        <taxon>Euteleostomi</taxon>
        <taxon>Mammalia</taxon>
        <taxon>Eutheria</taxon>
        <taxon>Euarchontoglires</taxon>
        <taxon>Glires</taxon>
        <taxon>Rodentia</taxon>
        <taxon>Myomorpha</taxon>
        <taxon>Muroidea</taxon>
        <taxon>Muridae</taxon>
        <taxon>Murinae</taxon>
        <taxon>Mus</taxon>
        <taxon>Mus</taxon>
    </lineage>
</organism>